<keyword evidence="5 10" id="KW-0812">Transmembrane</keyword>
<keyword evidence="7 10" id="KW-0472">Membrane</keyword>
<evidence type="ECO:0000256" key="9">
    <source>
        <dbReference type="SAM" id="MobiDB-lite"/>
    </source>
</evidence>
<dbReference type="CDD" id="cd06579">
    <property type="entry name" value="TM_PBP1_transp_AraH_like"/>
    <property type="match status" value="1"/>
</dbReference>
<keyword evidence="3" id="KW-1003">Cell membrane</keyword>
<comment type="caution">
    <text evidence="11">The sequence shown here is derived from an EMBL/GenBank/DDBJ whole genome shotgun (WGS) entry which is preliminary data.</text>
</comment>
<feature type="transmembrane region" description="Helical" evidence="10">
    <location>
        <begin position="126"/>
        <end position="144"/>
    </location>
</feature>
<keyword evidence="2" id="KW-0813">Transport</keyword>
<feature type="compositionally biased region" description="Low complexity" evidence="9">
    <location>
        <begin position="325"/>
        <end position="334"/>
    </location>
</feature>
<evidence type="ECO:0000256" key="7">
    <source>
        <dbReference type="ARBA" id="ARBA00023136"/>
    </source>
</evidence>
<dbReference type="Pfam" id="PF02653">
    <property type="entry name" value="BPD_transp_2"/>
    <property type="match status" value="1"/>
</dbReference>
<accession>A0A919R7B6</accession>
<keyword evidence="6 10" id="KW-1133">Transmembrane helix</keyword>
<dbReference type="PANTHER" id="PTHR32196">
    <property type="entry name" value="ABC TRANSPORTER PERMEASE PROTEIN YPHD-RELATED-RELATED"/>
    <property type="match status" value="1"/>
</dbReference>
<dbReference type="GO" id="GO:0022857">
    <property type="term" value="F:transmembrane transporter activity"/>
    <property type="evidence" value="ECO:0007669"/>
    <property type="project" value="InterPro"/>
</dbReference>
<evidence type="ECO:0000313" key="12">
    <source>
        <dbReference type="Proteomes" id="UP000655287"/>
    </source>
</evidence>
<dbReference type="InterPro" id="IPR001851">
    <property type="entry name" value="ABC_transp_permease"/>
</dbReference>
<keyword evidence="4" id="KW-0997">Cell inner membrane</keyword>
<feature type="transmembrane region" description="Helical" evidence="10">
    <location>
        <begin position="297"/>
        <end position="313"/>
    </location>
</feature>
<comment type="subcellular location">
    <subcellularLocation>
        <location evidence="1">Cell membrane</location>
        <topology evidence="1">Multi-pass membrane protein</topology>
    </subcellularLocation>
</comment>
<dbReference type="Proteomes" id="UP000655287">
    <property type="component" value="Unassembled WGS sequence"/>
</dbReference>
<dbReference type="AlphaFoldDB" id="A0A919R7B6"/>
<dbReference type="GO" id="GO:0005886">
    <property type="term" value="C:plasma membrane"/>
    <property type="evidence" value="ECO:0007669"/>
    <property type="project" value="UniProtKB-SubCell"/>
</dbReference>
<evidence type="ECO:0000256" key="8">
    <source>
        <dbReference type="ARBA" id="ARBA00039381"/>
    </source>
</evidence>
<gene>
    <name evidence="11" type="ORF">Sru01_34840</name>
</gene>
<dbReference type="PANTHER" id="PTHR32196:SF71">
    <property type="entry name" value="AUTOINDUCER 2 IMPORT SYSTEM PERMEASE PROTEIN LSRD"/>
    <property type="match status" value="1"/>
</dbReference>
<evidence type="ECO:0000256" key="3">
    <source>
        <dbReference type="ARBA" id="ARBA00022475"/>
    </source>
</evidence>
<feature type="transmembrane region" description="Helical" evidence="10">
    <location>
        <begin position="21"/>
        <end position="40"/>
    </location>
</feature>
<organism evidence="11 12">
    <name type="scientific">Sphaerisporangium rufum</name>
    <dbReference type="NCBI Taxonomy" id="1381558"/>
    <lineage>
        <taxon>Bacteria</taxon>
        <taxon>Bacillati</taxon>
        <taxon>Actinomycetota</taxon>
        <taxon>Actinomycetes</taxon>
        <taxon>Streptosporangiales</taxon>
        <taxon>Streptosporangiaceae</taxon>
        <taxon>Sphaerisporangium</taxon>
    </lineage>
</organism>
<name>A0A919R7B6_9ACTN</name>
<evidence type="ECO:0000256" key="10">
    <source>
        <dbReference type="SAM" id="Phobius"/>
    </source>
</evidence>
<protein>
    <recommendedName>
        <fullName evidence="8">Autoinducer 2 import system permease protein LsrD</fullName>
    </recommendedName>
</protein>
<feature type="transmembrane region" description="Helical" evidence="10">
    <location>
        <begin position="164"/>
        <end position="183"/>
    </location>
</feature>
<evidence type="ECO:0000256" key="6">
    <source>
        <dbReference type="ARBA" id="ARBA00022989"/>
    </source>
</evidence>
<proteinExistence type="predicted"/>
<feature type="transmembrane region" description="Helical" evidence="10">
    <location>
        <begin position="46"/>
        <end position="66"/>
    </location>
</feature>
<dbReference type="EMBL" id="BOOU01000049">
    <property type="protein sequence ID" value="GII78502.1"/>
    <property type="molecule type" value="Genomic_DNA"/>
</dbReference>
<evidence type="ECO:0000256" key="2">
    <source>
        <dbReference type="ARBA" id="ARBA00022448"/>
    </source>
</evidence>
<sequence length="346" mass="34226">MTASAAPAGGRGRWTGEYAGIWIALGVLFAASAFIAPGTLRQATLAGMLPLAGILVIAGIGQTLVVQQRGFDLSLPATMSLCGLTSAAMARDGLPLPLAVLVPLGIALLIGGVNGILVIRLSITPLIATLATNALLLGAVWAYSGGLPVAAPDGLTSFVRSSVAGIPTVAVLAAALVAAAAVAERRSVLGRNFVIVGASPPAARAAGVHVPAHIAGAYVLSALCAGLAGVLLMGYAGSATTSLGDSYLLPVIAAVVVGGTPLSGGRGSLVATAAAAVFLTQLGQVTLALGAPTSSQLLVQSASIVLAVVLRSVRRRARRRVSGQAPARPDAEPAATPPARPPARRP</sequence>
<evidence type="ECO:0000256" key="4">
    <source>
        <dbReference type="ARBA" id="ARBA00022519"/>
    </source>
</evidence>
<feature type="transmembrane region" description="Helical" evidence="10">
    <location>
        <begin position="96"/>
        <end position="119"/>
    </location>
</feature>
<feature type="transmembrane region" description="Helical" evidence="10">
    <location>
        <begin position="214"/>
        <end position="235"/>
    </location>
</feature>
<evidence type="ECO:0000256" key="1">
    <source>
        <dbReference type="ARBA" id="ARBA00004651"/>
    </source>
</evidence>
<evidence type="ECO:0000313" key="11">
    <source>
        <dbReference type="EMBL" id="GII78502.1"/>
    </source>
</evidence>
<keyword evidence="12" id="KW-1185">Reference proteome</keyword>
<dbReference type="RefSeq" id="WP_203986374.1">
    <property type="nucleotide sequence ID" value="NZ_BOOU01000049.1"/>
</dbReference>
<evidence type="ECO:0000256" key="5">
    <source>
        <dbReference type="ARBA" id="ARBA00022692"/>
    </source>
</evidence>
<feature type="compositionally biased region" description="Pro residues" evidence="9">
    <location>
        <begin position="335"/>
        <end position="346"/>
    </location>
</feature>
<reference evidence="11" key="1">
    <citation type="submission" date="2021-01" db="EMBL/GenBank/DDBJ databases">
        <title>Whole genome shotgun sequence of Sphaerisporangium rufum NBRC 109079.</title>
        <authorList>
            <person name="Komaki H."/>
            <person name="Tamura T."/>
        </authorList>
    </citation>
    <scope>NUCLEOTIDE SEQUENCE</scope>
    <source>
        <strain evidence="11">NBRC 109079</strain>
    </source>
</reference>
<feature type="region of interest" description="Disordered" evidence="9">
    <location>
        <begin position="319"/>
        <end position="346"/>
    </location>
</feature>